<keyword evidence="1" id="KW-0677">Repeat</keyword>
<feature type="repeat" description="PPR" evidence="2">
    <location>
        <begin position="281"/>
        <end position="315"/>
    </location>
</feature>
<dbReference type="Gene3D" id="1.25.40.10">
    <property type="entry name" value="Tetratricopeptide repeat domain"/>
    <property type="match status" value="3"/>
</dbReference>
<evidence type="ECO:0000256" key="2">
    <source>
        <dbReference type="PROSITE-ProRule" id="PRU00708"/>
    </source>
</evidence>
<evidence type="ECO:0000313" key="5">
    <source>
        <dbReference type="Proteomes" id="UP001412067"/>
    </source>
</evidence>
<dbReference type="SUPFAM" id="SSF48452">
    <property type="entry name" value="TPR-like"/>
    <property type="match status" value="1"/>
</dbReference>
<dbReference type="InterPro" id="IPR011990">
    <property type="entry name" value="TPR-like_helical_dom_sf"/>
</dbReference>
<accession>A0ABR2MEV1</accession>
<dbReference type="EMBL" id="JBBWWR010000008">
    <property type="protein sequence ID" value="KAK8962683.1"/>
    <property type="molecule type" value="Genomic_DNA"/>
</dbReference>
<feature type="repeat" description="PPR" evidence="2">
    <location>
        <begin position="53"/>
        <end position="87"/>
    </location>
</feature>
<dbReference type="PANTHER" id="PTHR47926">
    <property type="entry name" value="PENTATRICOPEPTIDE REPEAT-CONTAINING PROTEIN"/>
    <property type="match status" value="1"/>
</dbReference>
<name>A0ABR2MEV1_9ASPA</name>
<dbReference type="Pfam" id="PF13041">
    <property type="entry name" value="PPR_2"/>
    <property type="match status" value="3"/>
</dbReference>
<evidence type="ECO:0000313" key="4">
    <source>
        <dbReference type="EMBL" id="KAK8962683.1"/>
    </source>
</evidence>
<reference evidence="4 5" key="1">
    <citation type="journal article" date="2022" name="Nat. Plants">
        <title>Genomes of leafy and leafless Platanthera orchids illuminate the evolution of mycoheterotrophy.</title>
        <authorList>
            <person name="Li M.H."/>
            <person name="Liu K.W."/>
            <person name="Li Z."/>
            <person name="Lu H.C."/>
            <person name="Ye Q.L."/>
            <person name="Zhang D."/>
            <person name="Wang J.Y."/>
            <person name="Li Y.F."/>
            <person name="Zhong Z.M."/>
            <person name="Liu X."/>
            <person name="Yu X."/>
            <person name="Liu D.K."/>
            <person name="Tu X.D."/>
            <person name="Liu B."/>
            <person name="Hao Y."/>
            <person name="Liao X.Y."/>
            <person name="Jiang Y.T."/>
            <person name="Sun W.H."/>
            <person name="Chen J."/>
            <person name="Chen Y.Q."/>
            <person name="Ai Y."/>
            <person name="Zhai J.W."/>
            <person name="Wu S.S."/>
            <person name="Zhou Z."/>
            <person name="Hsiao Y.Y."/>
            <person name="Wu W.L."/>
            <person name="Chen Y.Y."/>
            <person name="Lin Y.F."/>
            <person name="Hsu J.L."/>
            <person name="Li C.Y."/>
            <person name="Wang Z.W."/>
            <person name="Zhao X."/>
            <person name="Zhong W.Y."/>
            <person name="Ma X.K."/>
            <person name="Ma L."/>
            <person name="Huang J."/>
            <person name="Chen G.Z."/>
            <person name="Huang M.Z."/>
            <person name="Huang L."/>
            <person name="Peng D.H."/>
            <person name="Luo Y.B."/>
            <person name="Zou S.Q."/>
            <person name="Chen S.P."/>
            <person name="Lan S."/>
            <person name="Tsai W.C."/>
            <person name="Van de Peer Y."/>
            <person name="Liu Z.J."/>
        </authorList>
    </citation>
    <scope>NUCLEOTIDE SEQUENCE [LARGE SCALE GENOMIC DNA]</scope>
    <source>
        <strain evidence="4">Lor288</strain>
    </source>
</reference>
<comment type="caution">
    <text evidence="4">The sequence shown here is derived from an EMBL/GenBank/DDBJ whole genome shotgun (WGS) entry which is preliminary data.</text>
</comment>
<dbReference type="Proteomes" id="UP001412067">
    <property type="component" value="Unassembled WGS sequence"/>
</dbReference>
<dbReference type="InterPro" id="IPR002885">
    <property type="entry name" value="PPR_rpt"/>
</dbReference>
<dbReference type="PANTHER" id="PTHR47926:SF358">
    <property type="entry name" value="PENTATRICOPEPTIDE REPEAT-CONTAINING PROTEIN-RELATED"/>
    <property type="match status" value="1"/>
</dbReference>
<dbReference type="Pfam" id="PF20430">
    <property type="entry name" value="Eplus_motif"/>
    <property type="match status" value="1"/>
</dbReference>
<keyword evidence="5" id="KW-1185">Reference proteome</keyword>
<dbReference type="InterPro" id="IPR046960">
    <property type="entry name" value="PPR_At4g14850-like_plant"/>
</dbReference>
<dbReference type="InterPro" id="IPR032867">
    <property type="entry name" value="DYW_dom"/>
</dbReference>
<dbReference type="InterPro" id="IPR046849">
    <property type="entry name" value="E2_motif"/>
</dbReference>
<dbReference type="InterPro" id="IPR046848">
    <property type="entry name" value="E_motif"/>
</dbReference>
<evidence type="ECO:0000259" key="3">
    <source>
        <dbReference type="Pfam" id="PF14432"/>
    </source>
</evidence>
<dbReference type="Pfam" id="PF12854">
    <property type="entry name" value="PPR_1"/>
    <property type="match status" value="1"/>
</dbReference>
<gene>
    <name evidence="4" type="primary">PCMP-H38</name>
    <name evidence="4" type="ORF">KSP40_PGU011725</name>
</gene>
<proteinExistence type="predicted"/>
<protein>
    <submittedName>
        <fullName evidence="4">Pentatricopeptide repeat-containing protein</fullName>
    </submittedName>
</protein>
<dbReference type="Pfam" id="PF14432">
    <property type="entry name" value="DYW_deaminase"/>
    <property type="match status" value="1"/>
</dbReference>
<evidence type="ECO:0000256" key="1">
    <source>
        <dbReference type="ARBA" id="ARBA00022737"/>
    </source>
</evidence>
<feature type="repeat" description="PPR" evidence="2">
    <location>
        <begin position="185"/>
        <end position="219"/>
    </location>
</feature>
<dbReference type="PROSITE" id="PS51375">
    <property type="entry name" value="PPR"/>
    <property type="match status" value="5"/>
</dbReference>
<feature type="repeat" description="PPR" evidence="2">
    <location>
        <begin position="22"/>
        <end position="52"/>
    </location>
</feature>
<organism evidence="4 5">
    <name type="scientific">Platanthera guangdongensis</name>
    <dbReference type="NCBI Taxonomy" id="2320717"/>
    <lineage>
        <taxon>Eukaryota</taxon>
        <taxon>Viridiplantae</taxon>
        <taxon>Streptophyta</taxon>
        <taxon>Embryophyta</taxon>
        <taxon>Tracheophyta</taxon>
        <taxon>Spermatophyta</taxon>
        <taxon>Magnoliopsida</taxon>
        <taxon>Liliopsida</taxon>
        <taxon>Asparagales</taxon>
        <taxon>Orchidaceae</taxon>
        <taxon>Orchidoideae</taxon>
        <taxon>Orchideae</taxon>
        <taxon>Orchidinae</taxon>
        <taxon>Platanthera</taxon>
    </lineage>
</organism>
<dbReference type="Pfam" id="PF20431">
    <property type="entry name" value="E_motif"/>
    <property type="match status" value="1"/>
</dbReference>
<sequence length="587" mass="65053">MYVEFQQIDEARKAFDQILVKDGPLWTTMVAGLAKAGLLDDALTLFDQMPERNIISWTAMINGYSKTGRPREAITMFRRMLGDGVMPDSVAFATVFAACAQSRDLDAGKSFHRLLERNGVVSSENLIVSLIDMYAKSGDIRTARSIFDSIACGIPPAWNAIIDGYCKIGDLDAARSLFDQMSSPSLITFNSMITGYIHNNRLQEALSLFTNLLTSGLLPDKFTIFARAWARSTTASSSTLASRSPSTFPTSSSPPALLDMYAKCGRMEHAVAVFGRMPQRDVMAWTALISGFAVNGMGEAALAHFSMMRSAGIRPNAVSYIGVLHACSHSGFLDEGRRHFEEMRVLHGLEPEVEHYGCMVDLFGRLGRLEEAEKLIRSMRIEANDVIWASFLRSCRVYKNLELAEWSGRELIDLVPDRDVGYVQLYNTYIDVGRWDDASGIRRLMEERGVKKIAAFSSIAVGGLVHKFVAGDRSHPDAAEIREMMRVIAKRLEESGYSPIVAGVSAGVEEETEQASSGHSERIAIAFGIMRLGGSLPIHVIKSLRVCGDCHSAIKMISELWGREIVVRDRARFHHFRGGRCSCNDFW</sequence>
<feature type="repeat" description="PPR" evidence="2">
    <location>
        <begin position="154"/>
        <end position="184"/>
    </location>
</feature>
<dbReference type="NCBIfam" id="TIGR00756">
    <property type="entry name" value="PPR"/>
    <property type="match status" value="7"/>
</dbReference>
<dbReference type="Pfam" id="PF01535">
    <property type="entry name" value="PPR"/>
    <property type="match status" value="2"/>
</dbReference>
<feature type="domain" description="DYW" evidence="3">
    <location>
        <begin position="497"/>
        <end position="587"/>
    </location>
</feature>